<reference evidence="2 3" key="1">
    <citation type="submission" date="2014-04" db="EMBL/GenBank/DDBJ databases">
        <authorList>
            <consortium name="DOE Joint Genome Institute"/>
            <person name="Kuo A."/>
            <person name="Kohler A."/>
            <person name="Nagy L.G."/>
            <person name="Floudas D."/>
            <person name="Copeland A."/>
            <person name="Barry K.W."/>
            <person name="Cichocki N."/>
            <person name="Veneault-Fourrey C."/>
            <person name="LaButti K."/>
            <person name="Lindquist E.A."/>
            <person name="Lipzen A."/>
            <person name="Lundell T."/>
            <person name="Morin E."/>
            <person name="Murat C."/>
            <person name="Sun H."/>
            <person name="Tunlid A."/>
            <person name="Henrissat B."/>
            <person name="Grigoriev I.V."/>
            <person name="Hibbett D.S."/>
            <person name="Martin F."/>
            <person name="Nordberg H.P."/>
            <person name="Cantor M.N."/>
            <person name="Hua S.X."/>
        </authorList>
    </citation>
    <scope>NUCLEOTIDE SEQUENCE [LARGE SCALE GENOMIC DNA]</scope>
    <source>
        <strain evidence="2 3">LaAM-08-1</strain>
    </source>
</reference>
<gene>
    <name evidence="2" type="ORF">K443DRAFT_107843</name>
</gene>
<evidence type="ECO:0000313" key="3">
    <source>
        <dbReference type="Proteomes" id="UP000054477"/>
    </source>
</evidence>
<dbReference type="AlphaFoldDB" id="A0A0C9X481"/>
<organism evidence="2 3">
    <name type="scientific">Laccaria amethystina LaAM-08-1</name>
    <dbReference type="NCBI Taxonomy" id="1095629"/>
    <lineage>
        <taxon>Eukaryota</taxon>
        <taxon>Fungi</taxon>
        <taxon>Dikarya</taxon>
        <taxon>Basidiomycota</taxon>
        <taxon>Agaricomycotina</taxon>
        <taxon>Agaricomycetes</taxon>
        <taxon>Agaricomycetidae</taxon>
        <taxon>Agaricales</taxon>
        <taxon>Agaricineae</taxon>
        <taxon>Hydnangiaceae</taxon>
        <taxon>Laccaria</taxon>
    </lineage>
</organism>
<dbReference type="HOGENOM" id="CLU_1759107_0_0_1"/>
<protein>
    <submittedName>
        <fullName evidence="2">Uncharacterized protein</fullName>
    </submittedName>
</protein>
<dbReference type="EMBL" id="KN838734">
    <property type="protein sequence ID" value="KIJ96058.1"/>
    <property type="molecule type" value="Genomic_DNA"/>
</dbReference>
<evidence type="ECO:0000256" key="1">
    <source>
        <dbReference type="SAM" id="MobiDB-lite"/>
    </source>
</evidence>
<accession>A0A0C9X481</accession>
<sequence length="148" mass="16517">MSPDERAAIAKEVNVLALNIAKSDIVGQTLAQRAARIDIKKKKVELELCKELCRQTELQLELRREKVVEGKAKGEAEAEQHRREVEKLKILRDTVIANAQAQHSQIGGYYQPPYFPQPQPQFLYGSMPPPQAPAMPTASLLAQPLPPL</sequence>
<reference evidence="3" key="2">
    <citation type="submission" date="2015-01" db="EMBL/GenBank/DDBJ databases">
        <title>Evolutionary Origins and Diversification of the Mycorrhizal Mutualists.</title>
        <authorList>
            <consortium name="DOE Joint Genome Institute"/>
            <consortium name="Mycorrhizal Genomics Consortium"/>
            <person name="Kohler A."/>
            <person name="Kuo A."/>
            <person name="Nagy L.G."/>
            <person name="Floudas D."/>
            <person name="Copeland A."/>
            <person name="Barry K.W."/>
            <person name="Cichocki N."/>
            <person name="Veneault-Fourrey C."/>
            <person name="LaButti K."/>
            <person name="Lindquist E.A."/>
            <person name="Lipzen A."/>
            <person name="Lundell T."/>
            <person name="Morin E."/>
            <person name="Murat C."/>
            <person name="Riley R."/>
            <person name="Ohm R."/>
            <person name="Sun H."/>
            <person name="Tunlid A."/>
            <person name="Henrissat B."/>
            <person name="Grigoriev I.V."/>
            <person name="Hibbett D.S."/>
            <person name="Martin F."/>
        </authorList>
    </citation>
    <scope>NUCLEOTIDE SEQUENCE [LARGE SCALE GENOMIC DNA]</scope>
    <source>
        <strain evidence="3">LaAM-08-1</strain>
    </source>
</reference>
<evidence type="ECO:0000313" key="2">
    <source>
        <dbReference type="EMBL" id="KIJ96058.1"/>
    </source>
</evidence>
<feature type="region of interest" description="Disordered" evidence="1">
    <location>
        <begin position="120"/>
        <end position="148"/>
    </location>
</feature>
<keyword evidence="3" id="KW-1185">Reference proteome</keyword>
<proteinExistence type="predicted"/>
<name>A0A0C9X481_9AGAR</name>
<dbReference type="Proteomes" id="UP000054477">
    <property type="component" value="Unassembled WGS sequence"/>
</dbReference>